<dbReference type="Gene3D" id="1.20.120.550">
    <property type="entry name" value="Membrane associated eicosanoid/glutathione metabolism-like domain"/>
    <property type="match status" value="1"/>
</dbReference>
<dbReference type="PANTHER" id="PTHR35814:SF1">
    <property type="entry name" value="GLUTATHIONE S-TRANSFERASE-RELATED"/>
    <property type="match status" value="1"/>
</dbReference>
<dbReference type="EMBL" id="JAEPQZ010000001">
    <property type="protein sequence ID" value="KAG2185760.1"/>
    <property type="molecule type" value="Genomic_DNA"/>
</dbReference>
<gene>
    <name evidence="6" type="ORF">INT43_002195</name>
</gene>
<evidence type="ECO:0000256" key="2">
    <source>
        <dbReference type="ARBA" id="ARBA00022692"/>
    </source>
</evidence>
<protein>
    <submittedName>
        <fullName evidence="6">Uncharacterized protein</fullName>
    </submittedName>
</protein>
<comment type="caution">
    <text evidence="6">The sequence shown here is derived from an EMBL/GenBank/DDBJ whole genome shotgun (WGS) entry which is preliminary data.</text>
</comment>
<keyword evidence="3 5" id="KW-1133">Transmembrane helix</keyword>
<evidence type="ECO:0000256" key="1">
    <source>
        <dbReference type="ARBA" id="ARBA00004370"/>
    </source>
</evidence>
<sequence>MLTTASLPASAAWAPLFAGYSSYLTYRVIKARLSAKVLNGDGSFEELKALQGGSNDVDPVKYKELRTAMRCQSNFVENVPLALVSIMTPNQILITMLESNRVNTKAIHGLLGTLFFARMLHIHFGMFWNSSALGSGRPMGMILTNGVILVAGIWNGVIGNRWIADRF</sequence>
<feature type="transmembrane region" description="Helical" evidence="5">
    <location>
        <begin position="140"/>
        <end position="158"/>
    </location>
</feature>
<dbReference type="AlphaFoldDB" id="A0A8H7Q5N4"/>
<dbReference type="InterPro" id="IPR023352">
    <property type="entry name" value="MAPEG-like_dom_sf"/>
</dbReference>
<dbReference type="Proteomes" id="UP000654370">
    <property type="component" value="Unassembled WGS sequence"/>
</dbReference>
<dbReference type="InterPro" id="IPR001129">
    <property type="entry name" value="Membr-assoc_MAPEG"/>
</dbReference>
<evidence type="ECO:0000313" key="7">
    <source>
        <dbReference type="Proteomes" id="UP000654370"/>
    </source>
</evidence>
<keyword evidence="7" id="KW-1185">Reference proteome</keyword>
<comment type="subcellular location">
    <subcellularLocation>
        <location evidence="1">Membrane</location>
    </subcellularLocation>
</comment>
<feature type="transmembrane region" description="Helical" evidence="5">
    <location>
        <begin position="106"/>
        <end position="128"/>
    </location>
</feature>
<organism evidence="6 7">
    <name type="scientific">Mortierella isabellina</name>
    <name type="common">Filamentous fungus</name>
    <name type="synonym">Umbelopsis isabellina</name>
    <dbReference type="NCBI Taxonomy" id="91625"/>
    <lineage>
        <taxon>Eukaryota</taxon>
        <taxon>Fungi</taxon>
        <taxon>Fungi incertae sedis</taxon>
        <taxon>Mucoromycota</taxon>
        <taxon>Mucoromycotina</taxon>
        <taxon>Umbelopsidomycetes</taxon>
        <taxon>Umbelopsidales</taxon>
        <taxon>Umbelopsidaceae</taxon>
        <taxon>Umbelopsis</taxon>
    </lineage>
</organism>
<evidence type="ECO:0000256" key="4">
    <source>
        <dbReference type="ARBA" id="ARBA00023136"/>
    </source>
</evidence>
<feature type="transmembrane region" description="Helical" evidence="5">
    <location>
        <begin position="12"/>
        <end position="29"/>
    </location>
</feature>
<proteinExistence type="predicted"/>
<dbReference type="OrthoDB" id="19091at2759"/>
<dbReference type="PANTHER" id="PTHR35814">
    <property type="match status" value="1"/>
</dbReference>
<keyword evidence="4 5" id="KW-0472">Membrane</keyword>
<evidence type="ECO:0000313" key="6">
    <source>
        <dbReference type="EMBL" id="KAG2185760.1"/>
    </source>
</evidence>
<dbReference type="GO" id="GO:0016020">
    <property type="term" value="C:membrane"/>
    <property type="evidence" value="ECO:0007669"/>
    <property type="project" value="UniProtKB-SubCell"/>
</dbReference>
<dbReference type="SUPFAM" id="SSF161084">
    <property type="entry name" value="MAPEG domain-like"/>
    <property type="match status" value="1"/>
</dbReference>
<evidence type="ECO:0000256" key="5">
    <source>
        <dbReference type="SAM" id="Phobius"/>
    </source>
</evidence>
<evidence type="ECO:0000256" key="3">
    <source>
        <dbReference type="ARBA" id="ARBA00022989"/>
    </source>
</evidence>
<accession>A0A8H7Q5N4</accession>
<reference evidence="6" key="1">
    <citation type="submission" date="2020-12" db="EMBL/GenBank/DDBJ databases">
        <title>Metabolic potential, ecology and presence of endohyphal bacteria is reflected in genomic diversity of Mucoromycotina.</title>
        <authorList>
            <person name="Muszewska A."/>
            <person name="Okrasinska A."/>
            <person name="Steczkiewicz K."/>
            <person name="Drgas O."/>
            <person name="Orlowska M."/>
            <person name="Perlinska-Lenart U."/>
            <person name="Aleksandrzak-Piekarczyk T."/>
            <person name="Szatraj K."/>
            <person name="Zielenkiewicz U."/>
            <person name="Pilsyk S."/>
            <person name="Malc E."/>
            <person name="Mieczkowski P."/>
            <person name="Kruszewska J.S."/>
            <person name="Biernat P."/>
            <person name="Pawlowska J."/>
        </authorList>
    </citation>
    <scope>NUCLEOTIDE SEQUENCE</scope>
    <source>
        <strain evidence="6">WA0000067209</strain>
    </source>
</reference>
<keyword evidence="2 5" id="KW-0812">Transmembrane</keyword>
<dbReference type="Pfam" id="PF01124">
    <property type="entry name" value="MAPEG"/>
    <property type="match status" value="1"/>
</dbReference>
<name>A0A8H7Q5N4_MORIS</name>